<keyword evidence="2" id="KW-1185">Reference proteome</keyword>
<accession>A0A6F8ZG08</accession>
<dbReference type="KEGG" id="hfv:R50_1131"/>
<reference evidence="1 2" key="1">
    <citation type="submission" date="2020-02" db="EMBL/GenBank/DDBJ databases">
        <authorList>
            <person name="Hogendoorn C."/>
        </authorList>
    </citation>
    <scope>NUCLEOTIDE SEQUENCE [LARGE SCALE GENOMIC DNA]</scope>
    <source>
        <strain evidence="1">R501</strain>
    </source>
</reference>
<sequence>MQQFSLLLESEAEARAVMARLWDKMKVRGEIQMVPMAVEGRTAYKLDVITEKDLTPAQLEKLPGKRLS</sequence>
<dbReference type="AlphaFoldDB" id="A0A6F8ZG08"/>
<proteinExistence type="predicted"/>
<gene>
    <name evidence="1" type="ORF">R50_1131</name>
</gene>
<dbReference type="Proteomes" id="UP000503399">
    <property type="component" value="Chromosome"/>
</dbReference>
<protein>
    <submittedName>
        <fullName evidence="1">Uncharacterized protein</fullName>
    </submittedName>
</protein>
<evidence type="ECO:0000313" key="1">
    <source>
        <dbReference type="EMBL" id="CAB1128637.1"/>
    </source>
</evidence>
<dbReference type="EMBL" id="LR778114">
    <property type="protein sequence ID" value="CAB1128637.1"/>
    <property type="molecule type" value="Genomic_DNA"/>
</dbReference>
<evidence type="ECO:0000313" key="2">
    <source>
        <dbReference type="Proteomes" id="UP000503399"/>
    </source>
</evidence>
<organism evidence="1 2">
    <name type="scientific">Candidatus Hydrogenisulfobacillus filiaventi</name>
    <dbReference type="NCBI Taxonomy" id="2707344"/>
    <lineage>
        <taxon>Bacteria</taxon>
        <taxon>Bacillati</taxon>
        <taxon>Bacillota</taxon>
        <taxon>Clostridia</taxon>
        <taxon>Eubacteriales</taxon>
        <taxon>Clostridiales Family XVII. Incertae Sedis</taxon>
        <taxon>Candidatus Hydrogenisulfobacillus</taxon>
    </lineage>
</organism>
<name>A0A6F8ZG08_9FIRM</name>